<feature type="region of interest" description="Disordered" evidence="1">
    <location>
        <begin position="175"/>
        <end position="211"/>
    </location>
</feature>
<evidence type="ECO:0000313" key="2">
    <source>
        <dbReference type="EMBL" id="CDW84956.1"/>
    </source>
</evidence>
<evidence type="ECO:0000313" key="3">
    <source>
        <dbReference type="Proteomes" id="UP000039865"/>
    </source>
</evidence>
<dbReference type="AlphaFoldDB" id="A0A078ASI4"/>
<name>A0A078ASI4_STYLE</name>
<feature type="compositionally biased region" description="Basic and acidic residues" evidence="1">
    <location>
        <begin position="176"/>
        <end position="185"/>
    </location>
</feature>
<dbReference type="EMBL" id="CCKQ01013304">
    <property type="protein sequence ID" value="CDW84956.1"/>
    <property type="molecule type" value="Genomic_DNA"/>
</dbReference>
<proteinExistence type="predicted"/>
<gene>
    <name evidence="2" type="primary">Contig16542.g17616</name>
    <name evidence="2" type="ORF">STYLEM_14025</name>
</gene>
<sequence length="392" mass="45659">MGNSSICCQDNLEFDITDAQYIYSKQSSQMSLPTQASNSQVMEKDGLYHNQKFNQRHIQQIHQMKIEIEQEKIKSNRNHIDLIKNMHLTQRNSLELDQLKYNEANTLPYLQNLSSMKSSCLSNNSLSKNSSCLSERNLKNVVSNTSPFKTQKIYDQVDFGKINQKSQNPFTIRISKFSDHSRSEKNSNSVMYDSDSDQSRASQTNAKKKILNNMQRRDIEVQYLDISDCSSDTISELDSEFSDNHLNKKDTLYTINFKDPAFNNKFSNYKINQYIGADFEIASSDIIEEDPNEDKYPQIDLIQKRIRLSSEQFNDNALRIQIDQIQAINSYTQNFSLGQANVQRKYQQKQQDASVIKKQLLKKLLNKRISRKSQRIRKQKKIYECEEVKAQV</sequence>
<reference evidence="2 3" key="1">
    <citation type="submission" date="2014-06" db="EMBL/GenBank/DDBJ databases">
        <authorList>
            <person name="Swart Estienne"/>
        </authorList>
    </citation>
    <scope>NUCLEOTIDE SEQUENCE [LARGE SCALE GENOMIC DNA]</scope>
    <source>
        <strain evidence="2 3">130c</strain>
    </source>
</reference>
<accession>A0A078ASI4</accession>
<keyword evidence="3" id="KW-1185">Reference proteome</keyword>
<dbReference type="InParanoid" id="A0A078ASI4"/>
<protein>
    <submittedName>
        <fullName evidence="2">Uncharacterized protein</fullName>
    </submittedName>
</protein>
<organism evidence="2 3">
    <name type="scientific">Stylonychia lemnae</name>
    <name type="common">Ciliate</name>
    <dbReference type="NCBI Taxonomy" id="5949"/>
    <lineage>
        <taxon>Eukaryota</taxon>
        <taxon>Sar</taxon>
        <taxon>Alveolata</taxon>
        <taxon>Ciliophora</taxon>
        <taxon>Intramacronucleata</taxon>
        <taxon>Spirotrichea</taxon>
        <taxon>Stichotrichia</taxon>
        <taxon>Sporadotrichida</taxon>
        <taxon>Oxytrichidae</taxon>
        <taxon>Stylonychinae</taxon>
        <taxon>Stylonychia</taxon>
    </lineage>
</organism>
<dbReference type="Proteomes" id="UP000039865">
    <property type="component" value="Unassembled WGS sequence"/>
</dbReference>
<evidence type="ECO:0000256" key="1">
    <source>
        <dbReference type="SAM" id="MobiDB-lite"/>
    </source>
</evidence>